<gene>
    <name evidence="2" type="ORF">A2954_01860</name>
</gene>
<proteinExistence type="predicted"/>
<evidence type="ECO:0000313" key="3">
    <source>
        <dbReference type="Proteomes" id="UP000177698"/>
    </source>
</evidence>
<comment type="caution">
    <text evidence="2">The sequence shown here is derived from an EMBL/GenBank/DDBJ whole genome shotgun (WGS) entry which is preliminary data.</text>
</comment>
<name>A0A1F7I9K0_9BACT</name>
<sequence>MDYYKTKTSLILPFNGEWLVSNGGRTAETNSHFKLINQGPQNQLFAYDFRSKTTGEEKTLEEFPVFGKEVISPADGIIVQVINGAIDVMPGERDRSVGVGNAIIINHQNGEYSLLCHFKFNSIMVKVGDKVKQGEVLGLCGNTGNTTQPHIHFNLQDGPLMHTANALPAQFAKIIVDGEVRTNFEPIRGQFVSNV</sequence>
<evidence type="ECO:0000259" key="1">
    <source>
        <dbReference type="Pfam" id="PF01551"/>
    </source>
</evidence>
<dbReference type="STRING" id="1802056.A2954_01860"/>
<dbReference type="EMBL" id="MGAG01000032">
    <property type="protein sequence ID" value="OGK39992.1"/>
    <property type="molecule type" value="Genomic_DNA"/>
</dbReference>
<dbReference type="PANTHER" id="PTHR21666:SF270">
    <property type="entry name" value="MUREIN HYDROLASE ACTIVATOR ENVC"/>
    <property type="match status" value="1"/>
</dbReference>
<evidence type="ECO:0000313" key="2">
    <source>
        <dbReference type="EMBL" id="OGK39992.1"/>
    </source>
</evidence>
<dbReference type="GO" id="GO:0004222">
    <property type="term" value="F:metalloendopeptidase activity"/>
    <property type="evidence" value="ECO:0007669"/>
    <property type="project" value="TreeGrafter"/>
</dbReference>
<dbReference type="Gene3D" id="2.70.70.10">
    <property type="entry name" value="Glucose Permease (Domain IIA)"/>
    <property type="match status" value="1"/>
</dbReference>
<organism evidence="2 3">
    <name type="scientific">Candidatus Roizmanbacteria bacterium RIFCSPLOWO2_01_FULL_37_12</name>
    <dbReference type="NCBI Taxonomy" id="1802056"/>
    <lineage>
        <taxon>Bacteria</taxon>
        <taxon>Candidatus Roizmaniibacteriota</taxon>
    </lineage>
</organism>
<dbReference type="AlphaFoldDB" id="A0A1F7I9K0"/>
<protein>
    <recommendedName>
        <fullName evidence="1">M23ase beta-sheet core domain-containing protein</fullName>
    </recommendedName>
</protein>
<reference evidence="2 3" key="1">
    <citation type="journal article" date="2016" name="Nat. Commun.">
        <title>Thousands of microbial genomes shed light on interconnected biogeochemical processes in an aquifer system.</title>
        <authorList>
            <person name="Anantharaman K."/>
            <person name="Brown C.T."/>
            <person name="Hug L.A."/>
            <person name="Sharon I."/>
            <person name="Castelle C.J."/>
            <person name="Probst A.J."/>
            <person name="Thomas B.C."/>
            <person name="Singh A."/>
            <person name="Wilkins M.J."/>
            <person name="Karaoz U."/>
            <person name="Brodie E.L."/>
            <person name="Williams K.H."/>
            <person name="Hubbard S.S."/>
            <person name="Banfield J.F."/>
        </authorList>
    </citation>
    <scope>NUCLEOTIDE SEQUENCE [LARGE SCALE GENOMIC DNA]</scope>
</reference>
<dbReference type="InterPro" id="IPR016047">
    <property type="entry name" value="M23ase_b-sheet_dom"/>
</dbReference>
<dbReference type="SUPFAM" id="SSF51261">
    <property type="entry name" value="Duplicated hybrid motif"/>
    <property type="match status" value="1"/>
</dbReference>
<dbReference type="InterPro" id="IPR050570">
    <property type="entry name" value="Cell_wall_metabolism_enzyme"/>
</dbReference>
<dbReference type="InterPro" id="IPR011055">
    <property type="entry name" value="Dup_hybrid_motif"/>
</dbReference>
<accession>A0A1F7I9K0</accession>
<dbReference type="Proteomes" id="UP000177698">
    <property type="component" value="Unassembled WGS sequence"/>
</dbReference>
<feature type="domain" description="M23ase beta-sheet core" evidence="1">
    <location>
        <begin position="67"/>
        <end position="156"/>
    </location>
</feature>
<dbReference type="PANTHER" id="PTHR21666">
    <property type="entry name" value="PEPTIDASE-RELATED"/>
    <property type="match status" value="1"/>
</dbReference>
<dbReference type="Pfam" id="PF01551">
    <property type="entry name" value="Peptidase_M23"/>
    <property type="match status" value="1"/>
</dbReference>
<dbReference type="CDD" id="cd12797">
    <property type="entry name" value="M23_peptidase"/>
    <property type="match status" value="1"/>
</dbReference>